<evidence type="ECO:0000256" key="8">
    <source>
        <dbReference type="ARBA" id="ARBA00022840"/>
    </source>
</evidence>
<keyword evidence="11" id="KW-0255">Endonuclease</keyword>
<dbReference type="NCBIfam" id="TIGR01596">
    <property type="entry name" value="cas3_HD"/>
    <property type="match status" value="1"/>
</dbReference>
<dbReference type="RefSeq" id="WP_075667589.1">
    <property type="nucleotide sequence ID" value="NZ_CP019030.1"/>
</dbReference>
<evidence type="ECO:0000256" key="6">
    <source>
        <dbReference type="ARBA" id="ARBA00022801"/>
    </source>
</evidence>
<name>A0A1L7GXA1_LIMFE</name>
<dbReference type="Pfam" id="PF18019">
    <property type="entry name" value="Cas3_HD"/>
    <property type="match status" value="1"/>
</dbReference>
<evidence type="ECO:0000256" key="2">
    <source>
        <dbReference type="ARBA" id="ARBA00009046"/>
    </source>
</evidence>
<evidence type="ECO:0000256" key="3">
    <source>
        <dbReference type="ARBA" id="ARBA00022722"/>
    </source>
</evidence>
<dbReference type="GO" id="GO:0004519">
    <property type="term" value="F:endonuclease activity"/>
    <property type="evidence" value="ECO:0007669"/>
    <property type="project" value="UniProtKB-KW"/>
</dbReference>
<keyword evidence="3" id="KW-0540">Nuclease</keyword>
<dbReference type="InterPro" id="IPR001650">
    <property type="entry name" value="Helicase_C-like"/>
</dbReference>
<dbReference type="InterPro" id="IPR006483">
    <property type="entry name" value="CRISPR-assoc_Cas3_HD"/>
</dbReference>
<dbReference type="SMART" id="SM00490">
    <property type="entry name" value="HELICc"/>
    <property type="match status" value="1"/>
</dbReference>
<evidence type="ECO:0000256" key="1">
    <source>
        <dbReference type="ARBA" id="ARBA00006847"/>
    </source>
</evidence>
<keyword evidence="8" id="KW-0067">ATP-binding</keyword>
<dbReference type="InterPro" id="IPR006474">
    <property type="entry name" value="Helicase_Cas3_CRISPR-ass_core"/>
</dbReference>
<dbReference type="SUPFAM" id="SSF52540">
    <property type="entry name" value="P-loop containing nucleoside triphosphate hydrolases"/>
    <property type="match status" value="1"/>
</dbReference>
<dbReference type="GO" id="GO:0051607">
    <property type="term" value="P:defense response to virus"/>
    <property type="evidence" value="ECO:0007669"/>
    <property type="project" value="UniProtKB-KW"/>
</dbReference>
<protein>
    <submittedName>
        <fullName evidence="11">CRISPR-associated helicase/endonuclease Cas3</fullName>
    </submittedName>
</protein>
<evidence type="ECO:0000256" key="5">
    <source>
        <dbReference type="ARBA" id="ARBA00022741"/>
    </source>
</evidence>
<sequence>MKELSKQVKALWGKKSNVDGQELWQPLVVHLLDTKNVINWLYSHWLTDGQRKVIQGNLSEEAGQQLTEFLGVVHDLGKATPVFQTKKSYNGDQDLDDQLMERLIQAGFDHLGELILASPRESPHALAGEALLEQFGIDKTVGAIIGGHHGKPQSKVPRGEINDHTKNYWQVDNLVKAQEGNWLKVQRELFSFCLQECGYQSIVDVPTNLTQPQAVLLEGLLIMADWMASTEYLGDDKSKPLFPLIPLHNSMEDLDLDTRFQRAILTWRVEDQWFPEQITDIDEQFQKRWGFNPHPVQCQMDQVIQDTTDPGIIIIELEPGAGKTEIALEAVEQLAYTNGEQGLFFGLPTQATSNAMFDRVNDWLAKVAKDDDAQLGIKLMHSKAEFNPTYADLKMHSKAEFNPTYADLKIPRAHNVEGERAVTVNSWFSGKKSILEEFSIGTIDHLLLMGLKQKHLFLRHLGMSGKVVVIDEVHAYDAYMDSYLTKALEWLGAYHVPVIALSATLPIATRNALIEAYCKGKYGKKKIEGALGWDKNQAYPLISVLDGKRLVQKSDFTRNTKGHAVAIERLTVEDGDLIKAVLEAVEDGGVAGVIVNTVKRVQMLASQIPEDIPKLILHSAFLAPDRAKIETKLQGLIGKHGKRPKKMIIIGTQVLEQSLDIDFDIMFTDIAPMDLLIQRIGRLHRHDIQRPSKLVTPQVKIMGINDYGDYGSANEAIYSKYLLMKTDQYLPEQLTIPDDISPLVQATYRDDGEMEPDLREAKRVFDVKHKEELDKAKKFQIKLPKQRESLHGWLDSELVDANKDEVRAQAAVRDIQETLEVLMVKQVKGDYYLLDGQQLEEVDSKTIAQQLIRIPAAVTPRIDKSIELLETQTAKSFPDWQADPWLKGALVVVLDEQNSAELGNWRIHYSRKFGLSYEKADDDEKQAF</sequence>
<dbReference type="InterPro" id="IPR038257">
    <property type="entry name" value="CRISPR-assoc_Cas3_HD_sf"/>
</dbReference>
<organism evidence="11 12">
    <name type="scientific">Limosilactobacillus fermentum</name>
    <name type="common">Lactobacillus fermentum</name>
    <dbReference type="NCBI Taxonomy" id="1613"/>
    <lineage>
        <taxon>Bacteria</taxon>
        <taxon>Bacillati</taxon>
        <taxon>Bacillota</taxon>
        <taxon>Bacilli</taxon>
        <taxon>Lactobacillales</taxon>
        <taxon>Lactobacillaceae</taxon>
        <taxon>Limosilactobacillus</taxon>
    </lineage>
</organism>
<dbReference type="GO" id="GO:0004386">
    <property type="term" value="F:helicase activity"/>
    <property type="evidence" value="ECO:0007669"/>
    <property type="project" value="UniProtKB-KW"/>
</dbReference>
<dbReference type="Pfam" id="PF18395">
    <property type="entry name" value="Cas3_C"/>
    <property type="match status" value="1"/>
</dbReference>
<dbReference type="CDD" id="cd09641">
    <property type="entry name" value="Cas3''_I"/>
    <property type="match status" value="1"/>
</dbReference>
<evidence type="ECO:0000259" key="10">
    <source>
        <dbReference type="PROSITE" id="PS51643"/>
    </source>
</evidence>
<evidence type="ECO:0000256" key="9">
    <source>
        <dbReference type="ARBA" id="ARBA00023118"/>
    </source>
</evidence>
<comment type="similarity">
    <text evidence="2">In the central section; belongs to the CRISPR-associated helicase Cas3 family.</text>
</comment>
<dbReference type="InterPro" id="IPR041372">
    <property type="entry name" value="Cas3_C"/>
</dbReference>
<dbReference type="AlphaFoldDB" id="A0A1L7GXA1"/>
<dbReference type="NCBIfam" id="TIGR01587">
    <property type="entry name" value="cas3_core"/>
    <property type="match status" value="1"/>
</dbReference>
<dbReference type="Gene3D" id="1.10.3210.30">
    <property type="match status" value="1"/>
</dbReference>
<keyword evidence="7" id="KW-0347">Helicase</keyword>
<dbReference type="GO" id="GO:0005524">
    <property type="term" value="F:ATP binding"/>
    <property type="evidence" value="ECO:0007669"/>
    <property type="project" value="UniProtKB-KW"/>
</dbReference>
<dbReference type="GO" id="GO:0046872">
    <property type="term" value="F:metal ion binding"/>
    <property type="evidence" value="ECO:0007669"/>
    <property type="project" value="UniProtKB-KW"/>
</dbReference>
<dbReference type="InterPro" id="IPR027417">
    <property type="entry name" value="P-loop_NTPase"/>
</dbReference>
<evidence type="ECO:0000256" key="4">
    <source>
        <dbReference type="ARBA" id="ARBA00022723"/>
    </source>
</evidence>
<evidence type="ECO:0000256" key="7">
    <source>
        <dbReference type="ARBA" id="ARBA00022806"/>
    </source>
</evidence>
<feature type="domain" description="HD Cas3-type" evidence="10">
    <location>
        <begin position="20"/>
        <end position="227"/>
    </location>
</feature>
<keyword evidence="4" id="KW-0479">Metal-binding</keyword>
<keyword evidence="6" id="KW-0378">Hydrolase</keyword>
<comment type="similarity">
    <text evidence="1">In the N-terminal section; belongs to the CRISPR-associated nuclease Cas3-HD family.</text>
</comment>
<dbReference type="Proteomes" id="UP000185427">
    <property type="component" value="Chromosome"/>
</dbReference>
<dbReference type="OrthoDB" id="9810236at2"/>
<dbReference type="CDD" id="cd17930">
    <property type="entry name" value="DEXHc_cas3"/>
    <property type="match status" value="1"/>
</dbReference>
<keyword evidence="5" id="KW-0547">Nucleotide-binding</keyword>
<gene>
    <name evidence="11" type="ORF">BUW47_09015</name>
</gene>
<keyword evidence="9" id="KW-0051">Antiviral defense</keyword>
<dbReference type="GO" id="GO:0016787">
    <property type="term" value="F:hydrolase activity"/>
    <property type="evidence" value="ECO:0007669"/>
    <property type="project" value="UniProtKB-KW"/>
</dbReference>
<dbReference type="Gene3D" id="3.40.50.300">
    <property type="entry name" value="P-loop containing nucleotide triphosphate hydrolases"/>
    <property type="match status" value="2"/>
</dbReference>
<dbReference type="PROSITE" id="PS51643">
    <property type="entry name" value="HD_CAS3"/>
    <property type="match status" value="1"/>
</dbReference>
<dbReference type="Pfam" id="PF22590">
    <property type="entry name" value="Cas3-like_C_2"/>
    <property type="match status" value="1"/>
</dbReference>
<evidence type="ECO:0000313" key="12">
    <source>
        <dbReference type="Proteomes" id="UP000185427"/>
    </source>
</evidence>
<proteinExistence type="inferred from homology"/>
<dbReference type="InterPro" id="IPR054712">
    <property type="entry name" value="Cas3-like_dom"/>
</dbReference>
<accession>A0A1L7GXA1</accession>
<evidence type="ECO:0000313" key="11">
    <source>
        <dbReference type="EMBL" id="APU46539.1"/>
    </source>
</evidence>
<dbReference type="EMBL" id="CP019030">
    <property type="protein sequence ID" value="APU46539.1"/>
    <property type="molecule type" value="Genomic_DNA"/>
</dbReference>
<reference evidence="11 12" key="1">
    <citation type="submission" date="2016-12" db="EMBL/GenBank/DDBJ databases">
        <title>Complete Genome Sequence of Lactobacillus fermentum Strain SNUV175, a Probiotic for Treatment of Bacterial Vaginosis.</title>
        <authorList>
            <person name="Lee S."/>
            <person name="You H.J."/>
            <person name="Kwon B."/>
            <person name="Ko G."/>
        </authorList>
    </citation>
    <scope>NUCLEOTIDE SEQUENCE [LARGE SCALE GENOMIC DNA]</scope>
    <source>
        <strain evidence="11 12">SNUV175</strain>
    </source>
</reference>